<dbReference type="Proteomes" id="UP000765509">
    <property type="component" value="Unassembled WGS sequence"/>
</dbReference>
<gene>
    <name evidence="2" type="ORF">O181_106125</name>
</gene>
<dbReference type="AlphaFoldDB" id="A0A9Q3JRU5"/>
<name>A0A9Q3JRU5_9BASI</name>
<proteinExistence type="predicted"/>
<evidence type="ECO:0000256" key="1">
    <source>
        <dbReference type="SAM" id="MobiDB-lite"/>
    </source>
</evidence>
<evidence type="ECO:0000313" key="2">
    <source>
        <dbReference type="EMBL" id="MBW0566410.1"/>
    </source>
</evidence>
<feature type="region of interest" description="Disordered" evidence="1">
    <location>
        <begin position="1"/>
        <end position="44"/>
    </location>
</feature>
<protein>
    <submittedName>
        <fullName evidence="2">Uncharacterized protein</fullName>
    </submittedName>
</protein>
<keyword evidence="3" id="KW-1185">Reference proteome</keyword>
<evidence type="ECO:0000313" key="3">
    <source>
        <dbReference type="Proteomes" id="UP000765509"/>
    </source>
</evidence>
<dbReference type="EMBL" id="AVOT02079059">
    <property type="protein sequence ID" value="MBW0566410.1"/>
    <property type="molecule type" value="Genomic_DNA"/>
</dbReference>
<reference evidence="2" key="1">
    <citation type="submission" date="2021-03" db="EMBL/GenBank/DDBJ databases">
        <title>Draft genome sequence of rust myrtle Austropuccinia psidii MF-1, a brazilian biotype.</title>
        <authorList>
            <person name="Quecine M.C."/>
            <person name="Pachon D.M.R."/>
            <person name="Bonatelli M.L."/>
            <person name="Correr F.H."/>
            <person name="Franceschini L.M."/>
            <person name="Leite T.F."/>
            <person name="Margarido G.R.A."/>
            <person name="Almeida C.A."/>
            <person name="Ferrarezi J.A."/>
            <person name="Labate C.A."/>
        </authorList>
    </citation>
    <scope>NUCLEOTIDE SEQUENCE</scope>
    <source>
        <strain evidence="2">MF-1</strain>
    </source>
</reference>
<sequence length="127" mass="14782">MGCGSSRTKNGQNGQILHTSKASQKSKRLVMSEKEKPLQNSKPFKESVIGQDWPKMTRKTNLGHFQVNENDSHYESFFEMRKKKESILEYTPKGIDICLISDKKRLKTKKLTKRTDLLILWGILMFY</sequence>
<comment type="caution">
    <text evidence="2">The sequence shown here is derived from an EMBL/GenBank/DDBJ whole genome shotgun (WGS) entry which is preliminary data.</text>
</comment>
<feature type="compositionally biased region" description="Polar residues" evidence="1">
    <location>
        <begin position="1"/>
        <end position="23"/>
    </location>
</feature>
<accession>A0A9Q3JRU5</accession>
<organism evidence="2 3">
    <name type="scientific">Austropuccinia psidii MF-1</name>
    <dbReference type="NCBI Taxonomy" id="1389203"/>
    <lineage>
        <taxon>Eukaryota</taxon>
        <taxon>Fungi</taxon>
        <taxon>Dikarya</taxon>
        <taxon>Basidiomycota</taxon>
        <taxon>Pucciniomycotina</taxon>
        <taxon>Pucciniomycetes</taxon>
        <taxon>Pucciniales</taxon>
        <taxon>Sphaerophragmiaceae</taxon>
        <taxon>Austropuccinia</taxon>
    </lineage>
</organism>